<feature type="compositionally biased region" description="Polar residues" evidence="1">
    <location>
        <begin position="74"/>
        <end position="84"/>
    </location>
</feature>
<dbReference type="Proteomes" id="UP000335636">
    <property type="component" value="Unassembled WGS sequence"/>
</dbReference>
<accession>A0A5E4B895</accession>
<reference evidence="2" key="1">
    <citation type="submission" date="2019-04" db="EMBL/GenBank/DDBJ databases">
        <authorList>
            <person name="Alioto T."/>
            <person name="Alioto T."/>
        </authorList>
    </citation>
    <scope>NUCLEOTIDE SEQUENCE [LARGE SCALE GENOMIC DNA]</scope>
</reference>
<sequence length="95" mass="11016">MWHTWIVEFVEALRQDSWLIPRICRDKDWIKTIHDLWLRGTLIDFSPQEIHIFSALAFTAMALLSPRPDHPSPAGSSQTISSPYFQHKNKKGGML</sequence>
<keyword evidence="3" id="KW-1185">Reference proteome</keyword>
<organism evidence="2 3">
    <name type="scientific">Marmota monax</name>
    <name type="common">Woodchuck</name>
    <dbReference type="NCBI Taxonomy" id="9995"/>
    <lineage>
        <taxon>Eukaryota</taxon>
        <taxon>Metazoa</taxon>
        <taxon>Chordata</taxon>
        <taxon>Craniata</taxon>
        <taxon>Vertebrata</taxon>
        <taxon>Euteleostomi</taxon>
        <taxon>Mammalia</taxon>
        <taxon>Eutheria</taxon>
        <taxon>Euarchontoglires</taxon>
        <taxon>Glires</taxon>
        <taxon>Rodentia</taxon>
        <taxon>Sciuromorpha</taxon>
        <taxon>Sciuridae</taxon>
        <taxon>Xerinae</taxon>
        <taxon>Marmotini</taxon>
        <taxon>Marmota</taxon>
    </lineage>
</organism>
<protein>
    <submittedName>
        <fullName evidence="2">Uncharacterized protein</fullName>
    </submittedName>
</protein>
<evidence type="ECO:0000313" key="3">
    <source>
        <dbReference type="Proteomes" id="UP000335636"/>
    </source>
</evidence>
<comment type="caution">
    <text evidence="2">The sequence shown here is derived from an EMBL/GenBank/DDBJ whole genome shotgun (WGS) entry which is preliminary data.</text>
</comment>
<dbReference type="EMBL" id="CABDUW010000294">
    <property type="protein sequence ID" value="VTJ65091.1"/>
    <property type="molecule type" value="Genomic_DNA"/>
</dbReference>
<feature type="non-terminal residue" evidence="2">
    <location>
        <position position="95"/>
    </location>
</feature>
<evidence type="ECO:0000313" key="2">
    <source>
        <dbReference type="EMBL" id="VTJ65091.1"/>
    </source>
</evidence>
<feature type="region of interest" description="Disordered" evidence="1">
    <location>
        <begin position="67"/>
        <end position="95"/>
    </location>
</feature>
<dbReference type="AlphaFoldDB" id="A0A5E4B895"/>
<evidence type="ECO:0000256" key="1">
    <source>
        <dbReference type="SAM" id="MobiDB-lite"/>
    </source>
</evidence>
<proteinExistence type="predicted"/>
<gene>
    <name evidence="2" type="ORF">MONAX_5E007592</name>
</gene>
<name>A0A5E4B895_MARMO</name>